<keyword evidence="2" id="KW-1185">Reference proteome</keyword>
<reference evidence="1" key="2">
    <citation type="submission" date="2023-01" db="EMBL/GenBank/DDBJ databases">
        <title>Draft genome sequence of Litoribrevibacter albus strain NBRC 110071.</title>
        <authorList>
            <person name="Sun Q."/>
            <person name="Mori K."/>
        </authorList>
    </citation>
    <scope>NUCLEOTIDE SEQUENCE</scope>
    <source>
        <strain evidence="1">NBRC 110071</strain>
    </source>
</reference>
<protein>
    <submittedName>
        <fullName evidence="1">Uncharacterized protein</fullName>
    </submittedName>
</protein>
<accession>A0AA37W7U4</accession>
<dbReference type="AlphaFoldDB" id="A0AA37W7U4"/>
<reference evidence="1" key="1">
    <citation type="journal article" date="2014" name="Int. J. Syst. Evol. Microbiol.">
        <title>Complete genome sequence of Corynebacterium casei LMG S-19264T (=DSM 44701T), isolated from a smear-ripened cheese.</title>
        <authorList>
            <consortium name="US DOE Joint Genome Institute (JGI-PGF)"/>
            <person name="Walter F."/>
            <person name="Albersmeier A."/>
            <person name="Kalinowski J."/>
            <person name="Ruckert C."/>
        </authorList>
    </citation>
    <scope>NUCLEOTIDE SEQUENCE</scope>
    <source>
        <strain evidence="1">NBRC 110071</strain>
    </source>
</reference>
<dbReference type="EMBL" id="BSNM01000014">
    <property type="protein sequence ID" value="GLQ31768.1"/>
    <property type="molecule type" value="Genomic_DNA"/>
</dbReference>
<sequence length="135" mass="15238">MNDPVYEGLSSFFDDSFPKKCSVCGKVYHSSQQFFAETSPPAVSNKSLKSSEEDGEVVVEAFRNCQCGSTLMDVFSNRRDTSEKGMLRRKKFEQVLHMLTEQGLEPGQAKQKLQQFLRTGESSVIQEAIKKKTSR</sequence>
<evidence type="ECO:0000313" key="1">
    <source>
        <dbReference type="EMBL" id="GLQ31768.1"/>
    </source>
</evidence>
<proteinExistence type="predicted"/>
<dbReference type="RefSeq" id="WP_284381482.1">
    <property type="nucleotide sequence ID" value="NZ_BSNM01000014.1"/>
</dbReference>
<comment type="caution">
    <text evidence="1">The sequence shown here is derived from an EMBL/GenBank/DDBJ whole genome shotgun (WGS) entry which is preliminary data.</text>
</comment>
<dbReference type="Proteomes" id="UP001161389">
    <property type="component" value="Unassembled WGS sequence"/>
</dbReference>
<organism evidence="1 2">
    <name type="scientific">Litoribrevibacter albus</name>
    <dbReference type="NCBI Taxonomy" id="1473156"/>
    <lineage>
        <taxon>Bacteria</taxon>
        <taxon>Pseudomonadati</taxon>
        <taxon>Pseudomonadota</taxon>
        <taxon>Gammaproteobacteria</taxon>
        <taxon>Oceanospirillales</taxon>
        <taxon>Oceanospirillaceae</taxon>
        <taxon>Litoribrevibacter</taxon>
    </lineage>
</organism>
<name>A0AA37W7U4_9GAMM</name>
<evidence type="ECO:0000313" key="2">
    <source>
        <dbReference type="Proteomes" id="UP001161389"/>
    </source>
</evidence>
<gene>
    <name evidence="1" type="ORF">GCM10007876_22470</name>
</gene>